<comment type="caution">
    <text evidence="3">The sequence shown here is derived from an EMBL/GenBank/DDBJ whole genome shotgun (WGS) entry which is preliminary data.</text>
</comment>
<name>A0A419S241_9SPHI</name>
<dbReference type="PANTHER" id="PTHR40446">
    <property type="entry name" value="N-ACETYLGLUCOSAMINE-1-PHOSPHODIESTER ALPHA-N-ACETYLGLUCOSAMINIDASE"/>
    <property type="match status" value="1"/>
</dbReference>
<dbReference type="PANTHER" id="PTHR40446:SF2">
    <property type="entry name" value="N-ACETYLGLUCOSAMINE-1-PHOSPHODIESTER ALPHA-N-ACETYLGLUCOSAMINIDASE"/>
    <property type="match status" value="1"/>
</dbReference>
<keyword evidence="1" id="KW-0732">Signal</keyword>
<evidence type="ECO:0000313" key="4">
    <source>
        <dbReference type="Proteomes" id="UP000283433"/>
    </source>
</evidence>
<dbReference type="OrthoDB" id="9809781at2"/>
<dbReference type="EMBL" id="MBTA01000029">
    <property type="protein sequence ID" value="RKD12796.1"/>
    <property type="molecule type" value="Genomic_DNA"/>
</dbReference>
<proteinExistence type="predicted"/>
<accession>A0A419S241</accession>
<feature type="signal peptide" evidence="1">
    <location>
        <begin position="1"/>
        <end position="19"/>
    </location>
</feature>
<gene>
    <name evidence="3" type="ORF">BCY91_11135</name>
</gene>
<reference evidence="3 4" key="1">
    <citation type="submission" date="2016-07" db="EMBL/GenBank/DDBJ databases">
        <title>Genome of Pelobium manganitolerans.</title>
        <authorList>
            <person name="Wu S."/>
            <person name="Wang G."/>
        </authorList>
    </citation>
    <scope>NUCLEOTIDE SEQUENCE [LARGE SCALE GENOMIC DNA]</scope>
    <source>
        <strain evidence="3 4">YS-25</strain>
    </source>
</reference>
<dbReference type="InterPro" id="IPR018711">
    <property type="entry name" value="NAGPA"/>
</dbReference>
<dbReference type="Pfam" id="PF09992">
    <property type="entry name" value="NAGPA"/>
    <property type="match status" value="1"/>
</dbReference>
<feature type="chain" id="PRO_5019049758" description="Phosphodiester glycosidase domain-containing protein" evidence="1">
    <location>
        <begin position="20"/>
        <end position="513"/>
    </location>
</feature>
<sequence>MNNALTFFILSSISFSAFAQSVVINRVFKGAGSDGQYDAIELLVVEDHIDMRNWILKDYANNARTGVDGDWGAKLRFKDKALWKNLRSGTTIVIRKGDANGQNPSPDPLYQEDTNASDFTIDISAHNKTLLRPLASPNVANPPTYSHKDLILGGTELVLLRWDDGFGEGMGSANAVHAFAYGDLSSSAHFAGIASPKLHHTSGPVAGGYAYAKLANKNITDYATIAGTSANPKPPIYTPPANNNESLAQKLKNNSTLVKTIINENIRYNYPGVKEVYITYKTASDANMTLYILDIDLTDPKLSIEVGTQNDKFVANGTQTVLDMVSAKNANVFEKHVIAGINGDYFDFSTGIANASIIKDGTIVRDYMSAGYKFFGQLDNKTYKIGEQPEYIKLKHKFQELIGGRYPLILNGTIINSTDGAIAPRTAIGLINEKRAIMMVADGRQAHSVGYSLPQLAEAMKALGAKDAVNLDGGGSSTFVIRESNGNSVIKNAPSDGSPRKVSNALFLMRKTD</sequence>
<protein>
    <recommendedName>
        <fullName evidence="2">Phosphodiester glycosidase domain-containing protein</fullName>
    </recommendedName>
</protein>
<dbReference type="AlphaFoldDB" id="A0A419S241"/>
<feature type="domain" description="Phosphodiester glycosidase" evidence="2">
    <location>
        <begin position="336"/>
        <end position="508"/>
    </location>
</feature>
<dbReference type="Proteomes" id="UP000283433">
    <property type="component" value="Unassembled WGS sequence"/>
</dbReference>
<dbReference type="RefSeq" id="WP_120183022.1">
    <property type="nucleotide sequence ID" value="NZ_MBTA01000029.1"/>
</dbReference>
<organism evidence="3 4">
    <name type="scientific">Pelobium manganitolerans</name>
    <dbReference type="NCBI Taxonomy" id="1842495"/>
    <lineage>
        <taxon>Bacteria</taxon>
        <taxon>Pseudomonadati</taxon>
        <taxon>Bacteroidota</taxon>
        <taxon>Sphingobacteriia</taxon>
        <taxon>Sphingobacteriales</taxon>
        <taxon>Sphingobacteriaceae</taxon>
        <taxon>Pelobium</taxon>
    </lineage>
</organism>
<evidence type="ECO:0000259" key="2">
    <source>
        <dbReference type="Pfam" id="PF09992"/>
    </source>
</evidence>
<keyword evidence="4" id="KW-1185">Reference proteome</keyword>
<evidence type="ECO:0000313" key="3">
    <source>
        <dbReference type="EMBL" id="RKD12796.1"/>
    </source>
</evidence>
<evidence type="ECO:0000256" key="1">
    <source>
        <dbReference type="SAM" id="SignalP"/>
    </source>
</evidence>